<dbReference type="CDD" id="cd00009">
    <property type="entry name" value="AAA"/>
    <property type="match status" value="1"/>
</dbReference>
<dbReference type="InterPro" id="IPR002197">
    <property type="entry name" value="HTH_Fis"/>
</dbReference>
<dbReference type="GO" id="GO:0006355">
    <property type="term" value="P:regulation of DNA-templated transcription"/>
    <property type="evidence" value="ECO:0007669"/>
    <property type="project" value="InterPro"/>
</dbReference>
<evidence type="ECO:0000259" key="6">
    <source>
        <dbReference type="PROSITE" id="PS50045"/>
    </source>
</evidence>
<dbReference type="AlphaFoldDB" id="A0AA46AK14"/>
<sequence length="569" mass="63142">MAQDKHLKETAVAWQQFIGTGHLHQPSVPQVVLASWQNCRERGVDPWENRKIQAGFVPGQEVAALRITRSRRRPAETLKAIGEFADENRVVLSVYDNQGNFIEPLNHQFPSSMADQLGVSSLFLGQLTEDMSGTNAVTLAMREAATVRLAGYEHYHSWFHAFSCSAAPLRDGRGHIAGAVGASSLDVHQPVMVLPFLRCVADLYQHWRWLEYDRNKTRYWQGVQLMTSSPDPPKMPNPLNQLVGYSHEMKVVKEKLAAVAQSELPVMLTGESGVGKEVAAQVIHQLSARRKGPLIAINCGALSETLAETTLFGYGRGAFTGARSVGKPGLIEASHGGTLFLDELESLSPTVQVMLLRCLAEKKILPVGGTEERPVDFRLVSASKITGEQALAEGVWRADFYYRIGGYDIAIPPLRHRREDIPLLMEVLLKQLAETMGRAIPRLTEEAISCLCHYPWPGNVRQLKNLMEQLLITCQNDEITISDLPEIIRYHSAWLNRGAEAGSVTTAGNQGAIQWTPAGDGKKLLNHLERQMARQVLKESDGNISEAARRLGISRPTLYRIIKDTREEV</sequence>
<dbReference type="PROSITE" id="PS50045">
    <property type="entry name" value="SIGMA54_INTERACT_4"/>
    <property type="match status" value="1"/>
</dbReference>
<dbReference type="InterPro" id="IPR009057">
    <property type="entry name" value="Homeodomain-like_sf"/>
</dbReference>
<dbReference type="Gene3D" id="3.30.450.40">
    <property type="match status" value="1"/>
</dbReference>
<dbReference type="PRINTS" id="PR01590">
    <property type="entry name" value="HTHFIS"/>
</dbReference>
<keyword evidence="5" id="KW-0804">Transcription</keyword>
<evidence type="ECO:0000313" key="8">
    <source>
        <dbReference type="Proteomes" id="UP001158066"/>
    </source>
</evidence>
<name>A0AA46AK14_9CLOT</name>
<dbReference type="InterPro" id="IPR029016">
    <property type="entry name" value="GAF-like_dom_sf"/>
</dbReference>
<keyword evidence="2" id="KW-0067">ATP-binding</keyword>
<dbReference type="Proteomes" id="UP001158066">
    <property type="component" value="Unassembled WGS sequence"/>
</dbReference>
<dbReference type="EMBL" id="FXUF01000014">
    <property type="protein sequence ID" value="SMP66663.1"/>
    <property type="molecule type" value="Genomic_DNA"/>
</dbReference>
<dbReference type="FunFam" id="3.40.50.300:FF:000006">
    <property type="entry name" value="DNA-binding transcriptional regulator NtrC"/>
    <property type="match status" value="1"/>
</dbReference>
<dbReference type="InterPro" id="IPR025944">
    <property type="entry name" value="Sigma_54_int_dom_CS"/>
</dbReference>
<proteinExistence type="predicted"/>
<dbReference type="SUPFAM" id="SSF46689">
    <property type="entry name" value="Homeodomain-like"/>
    <property type="match status" value="1"/>
</dbReference>
<feature type="domain" description="Sigma-54 factor interaction" evidence="6">
    <location>
        <begin position="242"/>
        <end position="472"/>
    </location>
</feature>
<protein>
    <submittedName>
        <fullName evidence="7">Regulatory protein, Fis family</fullName>
    </submittedName>
</protein>
<dbReference type="Pfam" id="PF00158">
    <property type="entry name" value="Sigma54_activat"/>
    <property type="match status" value="1"/>
</dbReference>
<dbReference type="SUPFAM" id="SSF52540">
    <property type="entry name" value="P-loop containing nucleoside triphosphate hydrolases"/>
    <property type="match status" value="1"/>
</dbReference>
<keyword evidence="1" id="KW-0547">Nucleotide-binding</keyword>
<accession>A0AA46AK14</accession>
<dbReference type="GO" id="GO:0043565">
    <property type="term" value="F:sequence-specific DNA binding"/>
    <property type="evidence" value="ECO:0007669"/>
    <property type="project" value="InterPro"/>
</dbReference>
<dbReference type="Pfam" id="PF25601">
    <property type="entry name" value="AAA_lid_14"/>
    <property type="match status" value="1"/>
</dbReference>
<dbReference type="PANTHER" id="PTHR32071">
    <property type="entry name" value="TRANSCRIPTIONAL REGULATORY PROTEIN"/>
    <property type="match status" value="1"/>
</dbReference>
<organism evidence="7 8">
    <name type="scientific">Anoxynatronum buryatiense</name>
    <dbReference type="NCBI Taxonomy" id="489973"/>
    <lineage>
        <taxon>Bacteria</taxon>
        <taxon>Bacillati</taxon>
        <taxon>Bacillota</taxon>
        <taxon>Clostridia</taxon>
        <taxon>Eubacteriales</taxon>
        <taxon>Clostridiaceae</taxon>
        <taxon>Anoxynatronum</taxon>
    </lineage>
</organism>
<dbReference type="InterPro" id="IPR058031">
    <property type="entry name" value="AAA_lid_NorR"/>
</dbReference>
<dbReference type="InterPro" id="IPR027417">
    <property type="entry name" value="P-loop_NTPase"/>
</dbReference>
<dbReference type="InterPro" id="IPR002078">
    <property type="entry name" value="Sigma_54_int"/>
</dbReference>
<dbReference type="Gene3D" id="1.10.10.60">
    <property type="entry name" value="Homeodomain-like"/>
    <property type="match status" value="1"/>
</dbReference>
<dbReference type="SMART" id="SM00382">
    <property type="entry name" value="AAA"/>
    <property type="match status" value="1"/>
</dbReference>
<dbReference type="RefSeq" id="WP_283410299.1">
    <property type="nucleotide sequence ID" value="NZ_FXUF01000014.1"/>
</dbReference>
<evidence type="ECO:0000256" key="1">
    <source>
        <dbReference type="ARBA" id="ARBA00022741"/>
    </source>
</evidence>
<evidence type="ECO:0000256" key="5">
    <source>
        <dbReference type="ARBA" id="ARBA00023163"/>
    </source>
</evidence>
<evidence type="ECO:0000256" key="2">
    <source>
        <dbReference type="ARBA" id="ARBA00022840"/>
    </source>
</evidence>
<comment type="caution">
    <text evidence="7">The sequence shown here is derived from an EMBL/GenBank/DDBJ whole genome shotgun (WGS) entry which is preliminary data.</text>
</comment>
<evidence type="ECO:0000313" key="7">
    <source>
        <dbReference type="EMBL" id="SMP66663.1"/>
    </source>
</evidence>
<dbReference type="Gene3D" id="1.10.8.60">
    <property type="match status" value="1"/>
</dbReference>
<dbReference type="Pfam" id="PF02954">
    <property type="entry name" value="HTH_8"/>
    <property type="match status" value="1"/>
</dbReference>
<dbReference type="InterPro" id="IPR003593">
    <property type="entry name" value="AAA+_ATPase"/>
</dbReference>
<keyword evidence="8" id="KW-1185">Reference proteome</keyword>
<keyword evidence="3" id="KW-0805">Transcription regulation</keyword>
<keyword evidence="4" id="KW-0238">DNA-binding</keyword>
<evidence type="ECO:0000256" key="3">
    <source>
        <dbReference type="ARBA" id="ARBA00023015"/>
    </source>
</evidence>
<dbReference type="GO" id="GO:0005524">
    <property type="term" value="F:ATP binding"/>
    <property type="evidence" value="ECO:0007669"/>
    <property type="project" value="UniProtKB-KW"/>
</dbReference>
<dbReference type="PROSITE" id="PS00676">
    <property type="entry name" value="SIGMA54_INTERACT_2"/>
    <property type="match status" value="1"/>
</dbReference>
<dbReference type="Gene3D" id="3.40.50.300">
    <property type="entry name" value="P-loop containing nucleotide triphosphate hydrolases"/>
    <property type="match status" value="1"/>
</dbReference>
<reference evidence="7" key="1">
    <citation type="submission" date="2017-05" db="EMBL/GenBank/DDBJ databases">
        <authorList>
            <person name="Varghese N."/>
            <person name="Submissions S."/>
        </authorList>
    </citation>
    <scope>NUCLEOTIDE SEQUENCE</scope>
    <source>
        <strain evidence="7">Su22</strain>
    </source>
</reference>
<evidence type="ECO:0000256" key="4">
    <source>
        <dbReference type="ARBA" id="ARBA00023125"/>
    </source>
</evidence>
<gene>
    <name evidence="7" type="ORF">SAMN06296020_11462</name>
</gene>
<dbReference type="InterPro" id="IPR025943">
    <property type="entry name" value="Sigma_54_int_dom_ATP-bd_2"/>
</dbReference>
<dbReference type="PROSITE" id="PS00688">
    <property type="entry name" value="SIGMA54_INTERACT_3"/>
    <property type="match status" value="1"/>
</dbReference>